<name>A0A1C7M2K3_GRIFR</name>
<reference evidence="1 2" key="1">
    <citation type="submission" date="2016-03" db="EMBL/GenBank/DDBJ databases">
        <title>Whole genome sequencing of Grifola frondosa 9006-11.</title>
        <authorList>
            <person name="Min B."/>
            <person name="Park H."/>
            <person name="Kim J.-G."/>
            <person name="Cho H."/>
            <person name="Oh Y.-L."/>
            <person name="Kong W.-S."/>
            <person name="Choi I.-G."/>
        </authorList>
    </citation>
    <scope>NUCLEOTIDE SEQUENCE [LARGE SCALE GENOMIC DNA]</scope>
    <source>
        <strain evidence="1 2">9006-11</strain>
    </source>
</reference>
<dbReference type="EMBL" id="LUGG01000011">
    <property type="protein sequence ID" value="OBZ71102.1"/>
    <property type="molecule type" value="Genomic_DNA"/>
</dbReference>
<gene>
    <name evidence="1" type="ORF">A0H81_08804</name>
</gene>
<accession>A0A1C7M2K3</accession>
<comment type="caution">
    <text evidence="1">The sequence shown here is derived from an EMBL/GenBank/DDBJ whole genome shotgun (WGS) entry which is preliminary data.</text>
</comment>
<proteinExistence type="predicted"/>
<sequence length="179" mass="18851">MATGRPSHLSDSASGPAISTRPASFISIISGVLTSNVSPWLFGSRPTLSALVPTPSHAPLPHSQAILSHIDSPSPLSSPFPVSRISCATAIITLYSCLPHHASQRVNLSAPLLPRFRWTATGNTSDLLPINTSIANTGCHIPPPEMALFRLNGSLSLVDASYSPAVMFSRVRCSAFALL</sequence>
<evidence type="ECO:0000313" key="2">
    <source>
        <dbReference type="Proteomes" id="UP000092993"/>
    </source>
</evidence>
<dbReference type="Proteomes" id="UP000092993">
    <property type="component" value="Unassembled WGS sequence"/>
</dbReference>
<dbReference type="AlphaFoldDB" id="A0A1C7M2K3"/>
<keyword evidence="2" id="KW-1185">Reference proteome</keyword>
<evidence type="ECO:0000313" key="1">
    <source>
        <dbReference type="EMBL" id="OBZ71102.1"/>
    </source>
</evidence>
<protein>
    <submittedName>
        <fullName evidence="1">Uncharacterized protein</fullName>
    </submittedName>
</protein>
<organism evidence="1 2">
    <name type="scientific">Grifola frondosa</name>
    <name type="common">Maitake</name>
    <name type="synonym">Polyporus frondosus</name>
    <dbReference type="NCBI Taxonomy" id="5627"/>
    <lineage>
        <taxon>Eukaryota</taxon>
        <taxon>Fungi</taxon>
        <taxon>Dikarya</taxon>
        <taxon>Basidiomycota</taxon>
        <taxon>Agaricomycotina</taxon>
        <taxon>Agaricomycetes</taxon>
        <taxon>Polyporales</taxon>
        <taxon>Grifolaceae</taxon>
        <taxon>Grifola</taxon>
    </lineage>
</organism>